<feature type="non-terminal residue" evidence="2">
    <location>
        <position position="1"/>
    </location>
</feature>
<reference evidence="2" key="1">
    <citation type="submission" date="2018-05" db="EMBL/GenBank/DDBJ databases">
        <title>Draft genome of Mucuna pruriens seed.</title>
        <authorList>
            <person name="Nnadi N.E."/>
            <person name="Vos R."/>
            <person name="Hasami M.H."/>
            <person name="Devisetty U.K."/>
            <person name="Aguiy J.C."/>
        </authorList>
    </citation>
    <scope>NUCLEOTIDE SEQUENCE [LARGE SCALE GENOMIC DNA]</scope>
    <source>
        <strain evidence="2">JCA_2017</strain>
    </source>
</reference>
<dbReference type="Pfam" id="PF00078">
    <property type="entry name" value="RVT_1"/>
    <property type="match status" value="1"/>
</dbReference>
<name>A0A371GQM8_MUCPR</name>
<dbReference type="OrthoDB" id="542221at2759"/>
<comment type="caution">
    <text evidence="2">The sequence shown here is derived from an EMBL/GenBank/DDBJ whole genome shotgun (WGS) entry which is preliminary data.</text>
</comment>
<dbReference type="EMBL" id="QJKJ01004754">
    <property type="protein sequence ID" value="RDX92875.1"/>
    <property type="molecule type" value="Genomic_DNA"/>
</dbReference>
<organism evidence="2 3">
    <name type="scientific">Mucuna pruriens</name>
    <name type="common">Velvet bean</name>
    <name type="synonym">Dolichos pruriens</name>
    <dbReference type="NCBI Taxonomy" id="157652"/>
    <lineage>
        <taxon>Eukaryota</taxon>
        <taxon>Viridiplantae</taxon>
        <taxon>Streptophyta</taxon>
        <taxon>Embryophyta</taxon>
        <taxon>Tracheophyta</taxon>
        <taxon>Spermatophyta</taxon>
        <taxon>Magnoliopsida</taxon>
        <taxon>eudicotyledons</taxon>
        <taxon>Gunneridae</taxon>
        <taxon>Pentapetalae</taxon>
        <taxon>rosids</taxon>
        <taxon>fabids</taxon>
        <taxon>Fabales</taxon>
        <taxon>Fabaceae</taxon>
        <taxon>Papilionoideae</taxon>
        <taxon>50 kb inversion clade</taxon>
        <taxon>NPAAA clade</taxon>
        <taxon>indigoferoid/millettioid clade</taxon>
        <taxon>Phaseoleae</taxon>
        <taxon>Mucuna</taxon>
    </lineage>
</organism>
<evidence type="ECO:0000259" key="1">
    <source>
        <dbReference type="Pfam" id="PF00078"/>
    </source>
</evidence>
<dbReference type="InterPro" id="IPR000477">
    <property type="entry name" value="RT_dom"/>
</dbReference>
<dbReference type="PANTHER" id="PTHR24559">
    <property type="entry name" value="TRANSPOSON TY3-I GAG-POL POLYPROTEIN"/>
    <property type="match status" value="1"/>
</dbReference>
<dbReference type="Proteomes" id="UP000257109">
    <property type="component" value="Unassembled WGS sequence"/>
</dbReference>
<dbReference type="CDD" id="cd01647">
    <property type="entry name" value="RT_LTR"/>
    <property type="match status" value="1"/>
</dbReference>
<dbReference type="Gene3D" id="3.10.10.10">
    <property type="entry name" value="HIV Type 1 Reverse Transcriptase, subunit A, domain 1"/>
    <property type="match status" value="1"/>
</dbReference>
<dbReference type="InterPro" id="IPR043128">
    <property type="entry name" value="Rev_trsase/Diguanyl_cyclase"/>
</dbReference>
<feature type="domain" description="Reverse transcriptase" evidence="1">
    <location>
        <begin position="2"/>
        <end position="116"/>
    </location>
</feature>
<dbReference type="InterPro" id="IPR053134">
    <property type="entry name" value="RNA-dir_DNA_polymerase"/>
</dbReference>
<dbReference type="InterPro" id="IPR043502">
    <property type="entry name" value="DNA/RNA_pol_sf"/>
</dbReference>
<sequence>MIRKSSGNWRMCTNCTYLNKVYPKDPYPLSSIDWLVDRASRYDLLSFINAYSTYNHIRMHPQDETKTTFITNDGSFYYKEMPFILKNVSVAYQHLIDKIFKDHIGSKLEVYVNDMLNLEKYSLGVQASKFMGFMLTRREIKANLENVKL</sequence>
<protein>
    <recommendedName>
        <fullName evidence="1">Reverse transcriptase domain-containing protein</fullName>
    </recommendedName>
</protein>
<evidence type="ECO:0000313" key="2">
    <source>
        <dbReference type="EMBL" id="RDX92875.1"/>
    </source>
</evidence>
<accession>A0A371GQM8</accession>
<evidence type="ECO:0000313" key="3">
    <source>
        <dbReference type="Proteomes" id="UP000257109"/>
    </source>
</evidence>
<proteinExistence type="predicted"/>
<gene>
    <name evidence="2" type="ORF">CR513_24938</name>
</gene>
<dbReference type="STRING" id="157652.A0A371GQM8"/>
<keyword evidence="3" id="KW-1185">Reference proteome</keyword>
<dbReference type="Gene3D" id="3.30.70.270">
    <property type="match status" value="1"/>
</dbReference>
<dbReference type="SUPFAM" id="SSF56672">
    <property type="entry name" value="DNA/RNA polymerases"/>
    <property type="match status" value="1"/>
</dbReference>
<dbReference type="PANTHER" id="PTHR24559:SF430">
    <property type="entry name" value="RNA-DIRECTED DNA POLYMERASE"/>
    <property type="match status" value="1"/>
</dbReference>
<dbReference type="AlphaFoldDB" id="A0A371GQM8"/>